<dbReference type="AlphaFoldDB" id="A0AAN6H8F3"/>
<evidence type="ECO:0000313" key="4">
    <source>
        <dbReference type="Proteomes" id="UP001175353"/>
    </source>
</evidence>
<feature type="compositionally biased region" description="Basic and acidic residues" evidence="1">
    <location>
        <begin position="201"/>
        <end position="212"/>
    </location>
</feature>
<name>A0AAN6H8F3_9PEZI</name>
<dbReference type="PROSITE" id="PS51925">
    <property type="entry name" value="SWIB_MDM2"/>
    <property type="match status" value="1"/>
</dbReference>
<dbReference type="Gene3D" id="1.10.245.10">
    <property type="entry name" value="SWIB/MDM2 domain"/>
    <property type="match status" value="1"/>
</dbReference>
<sequence length="555" mass="61993">MAITDPPPHGHKRKISRADLDITFRNAGPMIPPPQQSHSQSMPPNPSQLQAARMEDLRRQDAARRASRKPTDRDLPFEELSGVVIGDGVERYRKLREVERKLDATMMRKRLDVQEGLMRRYARREGVLRVWVSNTCEGQHWQIAEEERAGGAGGDDGGMGLDFGENSRATFRVKIEGRLLESASEEDVDEEGGSNENQNEDGQKAKEKDRVQKPQPKFSNFFKAITVDFSSRNVLLNPDGYSAIEWRKPLPPSTQHPNSHYDPNDPSISFDTLEFERKGDDNVNVTINLVREEKNERFRLSPLLAGLLDTEEEDRAGAVQGVWEYCRATELQEDGERRNVICDDALRRFLALIGSLDTLPCQTLTSVPQLFNQDKIYFPYIPDLLIPHLLPLPPIQLHYSIRVDKPYIQPQDSTTPPSAPTIYDIRVPLPENPTQKALTKFHTSKTHVATLRSIVQADDDLAVLVQKIQSTNGKRKFYDSLSRDPANFVRRWVGSQGRDLGVIAAEGGGRGGGGSGDDGGLGEEWRKGGEDGVWGGVGAREGVGLWLARNGKAGH</sequence>
<gene>
    <name evidence="3" type="primary">ssr3_2</name>
    <name evidence="3" type="ORF">LTR91_022489</name>
</gene>
<dbReference type="Pfam" id="PF02201">
    <property type="entry name" value="SWIB"/>
    <property type="match status" value="1"/>
</dbReference>
<dbReference type="EC" id="2.7.11.1" evidence="3"/>
<dbReference type="SMART" id="SM00151">
    <property type="entry name" value="SWIB"/>
    <property type="match status" value="1"/>
</dbReference>
<feature type="compositionally biased region" description="Acidic residues" evidence="1">
    <location>
        <begin position="183"/>
        <end position="193"/>
    </location>
</feature>
<evidence type="ECO:0000259" key="2">
    <source>
        <dbReference type="PROSITE" id="PS51925"/>
    </source>
</evidence>
<dbReference type="GO" id="GO:0004674">
    <property type="term" value="F:protein serine/threonine kinase activity"/>
    <property type="evidence" value="ECO:0007669"/>
    <property type="project" value="UniProtKB-EC"/>
</dbReference>
<protein>
    <submittedName>
        <fullName evidence="3">SWI/SNF and RSC complex subunit Ssr3</fullName>
        <ecNumber evidence="3">2.7.11.1</ecNumber>
    </submittedName>
</protein>
<organism evidence="3 4">
    <name type="scientific">Friedmanniomyces endolithicus</name>
    <dbReference type="NCBI Taxonomy" id="329885"/>
    <lineage>
        <taxon>Eukaryota</taxon>
        <taxon>Fungi</taxon>
        <taxon>Dikarya</taxon>
        <taxon>Ascomycota</taxon>
        <taxon>Pezizomycotina</taxon>
        <taxon>Dothideomycetes</taxon>
        <taxon>Dothideomycetidae</taxon>
        <taxon>Mycosphaerellales</taxon>
        <taxon>Teratosphaeriaceae</taxon>
        <taxon>Friedmanniomyces</taxon>
    </lineage>
</organism>
<feature type="region of interest" description="Disordered" evidence="1">
    <location>
        <begin position="182"/>
        <end position="215"/>
    </location>
</feature>
<dbReference type="InterPro" id="IPR019835">
    <property type="entry name" value="SWIB_domain"/>
</dbReference>
<comment type="caution">
    <text evidence="3">The sequence shown here is derived from an EMBL/GenBank/DDBJ whole genome shotgun (WGS) entry which is preliminary data.</text>
</comment>
<dbReference type="InterPro" id="IPR003121">
    <property type="entry name" value="SWIB_MDM2_domain"/>
</dbReference>
<dbReference type="EMBL" id="JAUJLE010000444">
    <property type="protein sequence ID" value="KAK0956185.1"/>
    <property type="molecule type" value="Genomic_DNA"/>
</dbReference>
<dbReference type="PANTHER" id="PTHR13844">
    <property type="entry name" value="SWI/SNF-RELATED MATRIX-ASSOCIATED ACTIN-DEPENDENT REGULATOR OF CHROMATIN SUBFAMILY D"/>
    <property type="match status" value="1"/>
</dbReference>
<accession>A0AAN6H8F3</accession>
<dbReference type="CDD" id="cd10568">
    <property type="entry name" value="SWIB_like"/>
    <property type="match status" value="1"/>
</dbReference>
<dbReference type="SUPFAM" id="SSF47592">
    <property type="entry name" value="SWIB/MDM2 domain"/>
    <property type="match status" value="1"/>
</dbReference>
<feature type="compositionally biased region" description="Gly residues" evidence="1">
    <location>
        <begin position="506"/>
        <end position="519"/>
    </location>
</feature>
<feature type="region of interest" description="Disordered" evidence="1">
    <location>
        <begin position="505"/>
        <end position="533"/>
    </location>
</feature>
<keyword evidence="3" id="KW-0808">Transferase</keyword>
<dbReference type="Proteomes" id="UP001175353">
    <property type="component" value="Unassembled WGS sequence"/>
</dbReference>
<evidence type="ECO:0000256" key="1">
    <source>
        <dbReference type="SAM" id="MobiDB-lite"/>
    </source>
</evidence>
<feature type="domain" description="DM2" evidence="2">
    <location>
        <begin position="293"/>
        <end position="391"/>
    </location>
</feature>
<keyword evidence="4" id="KW-1185">Reference proteome</keyword>
<feature type="region of interest" description="Disordered" evidence="1">
    <location>
        <begin position="1"/>
        <end position="74"/>
    </location>
</feature>
<feature type="compositionally biased region" description="Basic and acidic residues" evidence="1">
    <location>
        <begin position="53"/>
        <end position="74"/>
    </location>
</feature>
<proteinExistence type="predicted"/>
<evidence type="ECO:0000313" key="3">
    <source>
        <dbReference type="EMBL" id="KAK0956185.1"/>
    </source>
</evidence>
<reference evidence="3" key="1">
    <citation type="submission" date="2023-06" db="EMBL/GenBank/DDBJ databases">
        <title>Black Yeasts Isolated from many extreme environments.</title>
        <authorList>
            <person name="Coleine C."/>
            <person name="Stajich J.E."/>
            <person name="Selbmann L."/>
        </authorList>
    </citation>
    <scope>NUCLEOTIDE SEQUENCE</scope>
    <source>
        <strain evidence="3">CCFEE 5200</strain>
    </source>
</reference>
<dbReference type="InterPro" id="IPR036885">
    <property type="entry name" value="SWIB_MDM2_dom_sf"/>
</dbReference>